<dbReference type="PRINTS" id="PR00838">
    <property type="entry name" value="V5ALLERGEN"/>
</dbReference>
<dbReference type="InterPro" id="IPR014044">
    <property type="entry name" value="CAP_dom"/>
</dbReference>
<dbReference type="EMBL" id="JAJSOW010000004">
    <property type="protein sequence ID" value="KAI9192489.1"/>
    <property type="molecule type" value="Genomic_DNA"/>
</dbReference>
<gene>
    <name evidence="4" type="ORF">LWI28_014630</name>
    <name evidence="5" type="ORF">LWI28_023557</name>
</gene>
<evidence type="ECO:0000256" key="2">
    <source>
        <dbReference type="ARBA" id="ARBA00023265"/>
    </source>
</evidence>
<dbReference type="PROSITE" id="PS01010">
    <property type="entry name" value="CRISP_2"/>
    <property type="match status" value="1"/>
</dbReference>
<proteinExistence type="predicted"/>
<evidence type="ECO:0000259" key="3">
    <source>
        <dbReference type="SMART" id="SM00198"/>
    </source>
</evidence>
<dbReference type="InterPro" id="IPR001283">
    <property type="entry name" value="CRISP-related"/>
</dbReference>
<dbReference type="GO" id="GO:0005576">
    <property type="term" value="C:extracellular region"/>
    <property type="evidence" value="ECO:0007669"/>
    <property type="project" value="InterPro"/>
</dbReference>
<evidence type="ECO:0000256" key="1">
    <source>
        <dbReference type="ARBA" id="ARBA00003143"/>
    </source>
</evidence>
<reference evidence="4" key="1">
    <citation type="journal article" date="2022" name="Plant J.">
        <title>Strategies of tolerance reflected in two North American maple genomes.</title>
        <authorList>
            <person name="McEvoy S.L."/>
            <person name="Sezen U.U."/>
            <person name="Trouern-Trend A."/>
            <person name="McMahon S.M."/>
            <person name="Schaberg P.G."/>
            <person name="Yang J."/>
            <person name="Wegrzyn J.L."/>
            <person name="Swenson N.G."/>
        </authorList>
    </citation>
    <scope>NUCLEOTIDE SEQUENCE</scope>
    <source>
        <strain evidence="4">91603</strain>
    </source>
</reference>
<keyword evidence="2" id="KW-0568">Pathogenesis-related protein</keyword>
<dbReference type="FunFam" id="3.40.33.10:FF:000004">
    <property type="entry name" value="CAP, cysteine-rich secretory protein, antigen 5"/>
    <property type="match status" value="1"/>
</dbReference>
<protein>
    <recommendedName>
        <fullName evidence="3">SCP domain-containing protein</fullName>
    </recommendedName>
</protein>
<sequence>MEIKPLFSYTLLATLLLFSSLNSITFSLQSAFHRRILYKPTSARTHNNNNVIQEFLAPQNIVRARLGLPPLKWSKKLASFASWWAGQRRRDCTLVHSGSDYGENLFWGSGKDWKPSDAVATWAEERSYYDHKSNRCVKNRECLHYTQMVWKQSLRVGCAQTVCENANTIITCNYYPHGNVIGEKPF</sequence>
<name>A0AAD5J9H7_ACENE</name>
<dbReference type="PANTHER" id="PTHR10334">
    <property type="entry name" value="CYSTEINE-RICH SECRETORY PROTEIN-RELATED"/>
    <property type="match status" value="1"/>
</dbReference>
<accession>A0AAD5J9H7</accession>
<keyword evidence="2" id="KW-0611">Plant defense</keyword>
<dbReference type="Gene3D" id="3.40.33.10">
    <property type="entry name" value="CAP"/>
    <property type="match status" value="1"/>
</dbReference>
<dbReference type="InterPro" id="IPR002413">
    <property type="entry name" value="V5_allergen-like"/>
</dbReference>
<organism evidence="4 6">
    <name type="scientific">Acer negundo</name>
    <name type="common">Box elder</name>
    <dbReference type="NCBI Taxonomy" id="4023"/>
    <lineage>
        <taxon>Eukaryota</taxon>
        <taxon>Viridiplantae</taxon>
        <taxon>Streptophyta</taxon>
        <taxon>Embryophyta</taxon>
        <taxon>Tracheophyta</taxon>
        <taxon>Spermatophyta</taxon>
        <taxon>Magnoliopsida</taxon>
        <taxon>eudicotyledons</taxon>
        <taxon>Gunneridae</taxon>
        <taxon>Pentapetalae</taxon>
        <taxon>rosids</taxon>
        <taxon>malvids</taxon>
        <taxon>Sapindales</taxon>
        <taxon>Sapindaceae</taxon>
        <taxon>Hippocastanoideae</taxon>
        <taxon>Acereae</taxon>
        <taxon>Acer</taxon>
    </lineage>
</organism>
<feature type="domain" description="SCP" evidence="3">
    <location>
        <begin position="50"/>
        <end position="182"/>
    </location>
</feature>
<keyword evidence="6" id="KW-1185">Reference proteome</keyword>
<dbReference type="PRINTS" id="PR00837">
    <property type="entry name" value="V5TPXLIKE"/>
</dbReference>
<dbReference type="Proteomes" id="UP001064489">
    <property type="component" value="Chromosome 6"/>
</dbReference>
<reference evidence="4" key="2">
    <citation type="submission" date="2023-02" db="EMBL/GenBank/DDBJ databases">
        <authorList>
            <person name="Swenson N.G."/>
            <person name="Wegrzyn J.L."/>
            <person name="Mcevoy S.L."/>
        </authorList>
    </citation>
    <scope>NUCLEOTIDE SEQUENCE</scope>
    <source>
        <strain evidence="4">91603</strain>
        <tissue evidence="4">Leaf</tissue>
    </source>
</reference>
<comment type="caution">
    <text evidence="4">The sequence shown here is derived from an EMBL/GenBank/DDBJ whole genome shotgun (WGS) entry which is preliminary data.</text>
</comment>
<dbReference type="CDD" id="cd05381">
    <property type="entry name" value="CAP_PR-1"/>
    <property type="match status" value="1"/>
</dbReference>
<comment type="function">
    <text evidence="1">Probably involved in the defense reaction of plants against pathogens.</text>
</comment>
<dbReference type="InterPro" id="IPR035940">
    <property type="entry name" value="CAP_sf"/>
</dbReference>
<evidence type="ECO:0000313" key="5">
    <source>
        <dbReference type="EMBL" id="KAI9192489.1"/>
    </source>
</evidence>
<dbReference type="SMART" id="SM00198">
    <property type="entry name" value="SCP"/>
    <property type="match status" value="1"/>
</dbReference>
<dbReference type="EMBL" id="JAJSOW010000004">
    <property type="protein sequence ID" value="KAI9191859.1"/>
    <property type="molecule type" value="Genomic_DNA"/>
</dbReference>
<dbReference type="InterPro" id="IPR018244">
    <property type="entry name" value="Allrgn_V5/Tpx1_CS"/>
</dbReference>
<dbReference type="AlphaFoldDB" id="A0AAD5J9H7"/>
<evidence type="ECO:0000313" key="4">
    <source>
        <dbReference type="EMBL" id="KAI9191859.1"/>
    </source>
</evidence>
<evidence type="ECO:0000313" key="6">
    <source>
        <dbReference type="Proteomes" id="UP001064489"/>
    </source>
</evidence>
<dbReference type="Pfam" id="PF00188">
    <property type="entry name" value="CAP"/>
    <property type="match status" value="1"/>
</dbReference>
<dbReference type="SUPFAM" id="SSF55797">
    <property type="entry name" value="PR-1-like"/>
    <property type="match status" value="1"/>
</dbReference>